<evidence type="ECO:0000313" key="10">
    <source>
        <dbReference type="Proteomes" id="UP000290204"/>
    </source>
</evidence>
<feature type="transmembrane region" description="Helical" evidence="6">
    <location>
        <begin position="392"/>
        <end position="416"/>
    </location>
</feature>
<dbReference type="InterPro" id="IPR025857">
    <property type="entry name" value="MacB_PCD"/>
</dbReference>
<feature type="domain" description="ABC3 transporter permease C-terminal" evidence="7">
    <location>
        <begin position="690"/>
        <end position="798"/>
    </location>
</feature>
<evidence type="ECO:0000259" key="8">
    <source>
        <dbReference type="Pfam" id="PF12704"/>
    </source>
</evidence>
<dbReference type="AlphaFoldDB" id="A0A4Q1CNJ0"/>
<gene>
    <name evidence="9" type="ORF">ESA94_06785</name>
</gene>
<keyword evidence="5 6" id="KW-0472">Membrane</keyword>
<keyword evidence="4 6" id="KW-1133">Transmembrane helix</keyword>
<evidence type="ECO:0000256" key="5">
    <source>
        <dbReference type="ARBA" id="ARBA00023136"/>
    </source>
</evidence>
<dbReference type="PANTHER" id="PTHR30572:SF18">
    <property type="entry name" value="ABC-TYPE MACROLIDE FAMILY EXPORT SYSTEM PERMEASE COMPONENT 2"/>
    <property type="match status" value="1"/>
</dbReference>
<dbReference type="GO" id="GO:0005886">
    <property type="term" value="C:plasma membrane"/>
    <property type="evidence" value="ECO:0007669"/>
    <property type="project" value="UniProtKB-SubCell"/>
</dbReference>
<keyword evidence="2" id="KW-1003">Cell membrane</keyword>
<dbReference type="InterPro" id="IPR003838">
    <property type="entry name" value="ABC3_permease_C"/>
</dbReference>
<dbReference type="OrthoDB" id="5933722at2"/>
<dbReference type="PANTHER" id="PTHR30572">
    <property type="entry name" value="MEMBRANE COMPONENT OF TRANSPORTER-RELATED"/>
    <property type="match status" value="1"/>
</dbReference>
<dbReference type="InterPro" id="IPR050250">
    <property type="entry name" value="Macrolide_Exporter_MacB"/>
</dbReference>
<dbReference type="Proteomes" id="UP000290204">
    <property type="component" value="Unassembled WGS sequence"/>
</dbReference>
<comment type="subcellular location">
    <subcellularLocation>
        <location evidence="1">Cell membrane</location>
        <topology evidence="1">Multi-pass membrane protein</topology>
    </subcellularLocation>
</comment>
<organism evidence="9 10">
    <name type="scientific">Lacibacter luteus</name>
    <dbReference type="NCBI Taxonomy" id="2508719"/>
    <lineage>
        <taxon>Bacteria</taxon>
        <taxon>Pseudomonadati</taxon>
        <taxon>Bacteroidota</taxon>
        <taxon>Chitinophagia</taxon>
        <taxon>Chitinophagales</taxon>
        <taxon>Chitinophagaceae</taxon>
        <taxon>Lacibacter</taxon>
    </lineage>
</organism>
<comment type="caution">
    <text evidence="9">The sequence shown here is derived from an EMBL/GenBank/DDBJ whole genome shotgun (WGS) entry which is preliminary data.</text>
</comment>
<feature type="transmembrane region" description="Helical" evidence="6">
    <location>
        <begin position="687"/>
        <end position="711"/>
    </location>
</feature>
<evidence type="ECO:0000256" key="3">
    <source>
        <dbReference type="ARBA" id="ARBA00022692"/>
    </source>
</evidence>
<feature type="transmembrane region" description="Helical" evidence="6">
    <location>
        <begin position="437"/>
        <end position="458"/>
    </location>
</feature>
<keyword evidence="10" id="KW-1185">Reference proteome</keyword>
<evidence type="ECO:0000259" key="7">
    <source>
        <dbReference type="Pfam" id="PF02687"/>
    </source>
</evidence>
<reference evidence="9 10" key="1">
    <citation type="submission" date="2019-01" db="EMBL/GenBank/DDBJ databases">
        <title>Lacibacter sp. strain TTM-7.</title>
        <authorList>
            <person name="Chen W.-M."/>
        </authorList>
    </citation>
    <scope>NUCLEOTIDE SEQUENCE [LARGE SCALE GENOMIC DNA]</scope>
    <source>
        <strain evidence="9 10">TTM-7</strain>
    </source>
</reference>
<feature type="domain" description="MacB-like periplasmic core" evidence="8">
    <location>
        <begin position="20"/>
        <end position="238"/>
    </location>
</feature>
<sequence length="810" mass="90108">MFKNYIVVAWRNLLKNKTFSLLNIVGLAVGLACFILISMYVMDELSYDKHNTKASRIYRVDSDIRFGGSDLRLAVCSDPMGATLKKDYPQVEQFTRIYASSGSKLLKKGTTFIEETKVAHADSTIFDVFTLPVVAGNAKTALNEPNTVVISESAAKKYFGTVDAMGKGIEVNDEKHTVYKVTAVIKDMPQNAHFNYDFLFSMDNVEYGWGNFLSHNFQTYIVLQPGADYKAFNKNFKQLIDKYILPQAKQFMQINSMEDFARTGNKLEYSLMPMLDIHLYSDRFPELGVNSSIQYVYIFSAVALFILLIACVNFMNLSTARSANRAKEVGIRKVLGTGKKSLIGQFLTESTLMVFIGLIIAIGLVWLSVGYFNSIAGKSLSIEMLLQPGYLLFLLLMPVVTGVLAGLYPAFFLSSFQPIAVLKGRTGKAFSRSNFRSALVVFQFFTSIVLIIGTIVVFRQLNYIQNAKIGFNKDQLLIVNGTWALNTKADAFRNEVGKMSGVKASSFAGYLPVSNSSRNDNTFSTEAVMNEKNGFNMQVWNVDYDYIPVMGMEVLKGRNFSKEYGSDTTAIIINEAVAKLIGMDDPVGKKLYTSTGNANEIISYTIVAVVKNFNFESLRQNIGPLAMRLGNNKWATAFKVSAGDVTALIKNIEAKWKTMAPDMPFSYQFLDDSFDNMYRAEQRIGKVALSFALLAIFIACLGLFGLAAYMAEQRTKEIGVRKVLGASVTSITTLLSKDFVKLVCIASLIAFPVAWWAMSTWLRDFAYRVNISWWVFALAGFVALLIAVLTVSSHAIKAALTNPVKSLRNE</sequence>
<dbReference type="Pfam" id="PF12704">
    <property type="entry name" value="MacB_PCD"/>
    <property type="match status" value="2"/>
</dbReference>
<evidence type="ECO:0000256" key="6">
    <source>
        <dbReference type="SAM" id="Phobius"/>
    </source>
</evidence>
<dbReference type="PROSITE" id="PS51257">
    <property type="entry name" value="PROKAR_LIPOPROTEIN"/>
    <property type="match status" value="1"/>
</dbReference>
<dbReference type="RefSeq" id="WP_129130068.1">
    <property type="nucleotide sequence ID" value="NZ_SDHW01000001.1"/>
</dbReference>
<evidence type="ECO:0000256" key="1">
    <source>
        <dbReference type="ARBA" id="ARBA00004651"/>
    </source>
</evidence>
<feature type="transmembrane region" description="Helical" evidence="6">
    <location>
        <begin position="295"/>
        <end position="317"/>
    </location>
</feature>
<feature type="transmembrane region" description="Helical" evidence="6">
    <location>
        <begin position="771"/>
        <end position="791"/>
    </location>
</feature>
<feature type="transmembrane region" description="Helical" evidence="6">
    <location>
        <begin position="739"/>
        <end position="759"/>
    </location>
</feature>
<feature type="domain" description="MacB-like periplasmic core" evidence="8">
    <location>
        <begin position="450"/>
        <end position="613"/>
    </location>
</feature>
<keyword evidence="3 6" id="KW-0812">Transmembrane</keyword>
<dbReference type="Pfam" id="PF02687">
    <property type="entry name" value="FtsX"/>
    <property type="match status" value="2"/>
</dbReference>
<protein>
    <submittedName>
        <fullName evidence="9">FtsX-like permease family protein</fullName>
    </submittedName>
</protein>
<proteinExistence type="predicted"/>
<feature type="transmembrane region" description="Helical" evidence="6">
    <location>
        <begin position="21"/>
        <end position="42"/>
    </location>
</feature>
<dbReference type="GO" id="GO:0022857">
    <property type="term" value="F:transmembrane transporter activity"/>
    <property type="evidence" value="ECO:0007669"/>
    <property type="project" value="TreeGrafter"/>
</dbReference>
<evidence type="ECO:0000256" key="2">
    <source>
        <dbReference type="ARBA" id="ARBA00022475"/>
    </source>
</evidence>
<name>A0A4Q1CNJ0_9BACT</name>
<feature type="domain" description="ABC3 transporter permease C-terminal" evidence="7">
    <location>
        <begin position="301"/>
        <end position="418"/>
    </location>
</feature>
<accession>A0A4Q1CNJ0</accession>
<dbReference type="EMBL" id="SDHW01000001">
    <property type="protein sequence ID" value="RXK62697.1"/>
    <property type="molecule type" value="Genomic_DNA"/>
</dbReference>
<evidence type="ECO:0000313" key="9">
    <source>
        <dbReference type="EMBL" id="RXK62697.1"/>
    </source>
</evidence>
<evidence type="ECO:0000256" key="4">
    <source>
        <dbReference type="ARBA" id="ARBA00022989"/>
    </source>
</evidence>
<feature type="transmembrane region" description="Helical" evidence="6">
    <location>
        <begin position="352"/>
        <end position="372"/>
    </location>
</feature>